<evidence type="ECO:0000313" key="3">
    <source>
        <dbReference type="Proteomes" id="UP001198163"/>
    </source>
</evidence>
<feature type="domain" description="Thoeris protein ThsB TIR-like" evidence="1">
    <location>
        <begin position="8"/>
        <end position="75"/>
    </location>
</feature>
<reference evidence="2" key="1">
    <citation type="submission" date="2021-08" db="EMBL/GenBank/DDBJ databases">
        <title>Comparative analyses of Brucepasteria parasyntrophica and Teretinema zuelzerae.</title>
        <authorList>
            <person name="Song Y."/>
            <person name="Brune A."/>
        </authorList>
    </citation>
    <scope>NUCLEOTIDE SEQUENCE</scope>
    <source>
        <strain evidence="2">DSM 1903</strain>
    </source>
</reference>
<dbReference type="SUPFAM" id="SSF52206">
    <property type="entry name" value="Hypothetical protein MTH538"/>
    <property type="match status" value="1"/>
</dbReference>
<gene>
    <name evidence="2" type="ORF">K7J14_00020</name>
</gene>
<accession>A0AAE3JIG7</accession>
<organism evidence="2 3">
    <name type="scientific">Teretinema zuelzerae</name>
    <dbReference type="NCBI Taxonomy" id="156"/>
    <lineage>
        <taxon>Bacteria</taxon>
        <taxon>Pseudomonadati</taxon>
        <taxon>Spirochaetota</taxon>
        <taxon>Spirochaetia</taxon>
        <taxon>Spirochaetales</taxon>
        <taxon>Treponemataceae</taxon>
        <taxon>Teretinema</taxon>
    </lineage>
</organism>
<dbReference type="EMBL" id="JAINWA010000001">
    <property type="protein sequence ID" value="MCD1653095.1"/>
    <property type="molecule type" value="Genomic_DNA"/>
</dbReference>
<dbReference type="AlphaFoldDB" id="A0AAE3JIG7"/>
<protein>
    <submittedName>
        <fullName evidence="2">TIR domain-containing protein</fullName>
    </submittedName>
</protein>
<dbReference type="InterPro" id="IPR015032">
    <property type="entry name" value="ThsB__TIR-like_domain"/>
</dbReference>
<dbReference type="Proteomes" id="UP001198163">
    <property type="component" value="Unassembled WGS sequence"/>
</dbReference>
<dbReference type="Pfam" id="PF08937">
    <property type="entry name" value="ThsB_TIR"/>
    <property type="match status" value="1"/>
</dbReference>
<comment type="caution">
    <text evidence="2">The sequence shown here is derived from an EMBL/GenBank/DDBJ whole genome shotgun (WGS) entry which is preliminary data.</text>
</comment>
<proteinExistence type="predicted"/>
<keyword evidence="3" id="KW-1185">Reference proteome</keyword>
<name>A0AAE3JIG7_9SPIR</name>
<dbReference type="InterPro" id="IPR036490">
    <property type="entry name" value="ThsB_TIR-like_sf"/>
</dbReference>
<sequence length="78" mass="9017">MATKRRVFYSFHYDNDVFRVQQIRNMGAIDGDEPVSKNDWETVKKGGDKAIEKWIDENMDGKSCVVVLIGEDTYKDRG</sequence>
<evidence type="ECO:0000313" key="2">
    <source>
        <dbReference type="EMBL" id="MCD1653095.1"/>
    </source>
</evidence>
<evidence type="ECO:0000259" key="1">
    <source>
        <dbReference type="Pfam" id="PF08937"/>
    </source>
</evidence>
<dbReference type="RefSeq" id="WP_230751983.1">
    <property type="nucleotide sequence ID" value="NZ_JAINWA010000001.1"/>
</dbReference>